<dbReference type="EMBL" id="CP034593">
    <property type="protein sequence ID" value="AZQ77096.1"/>
    <property type="molecule type" value="Genomic_DNA"/>
</dbReference>
<feature type="compositionally biased region" description="Polar residues" evidence="1">
    <location>
        <begin position="32"/>
        <end position="42"/>
    </location>
</feature>
<keyword evidence="2" id="KW-0732">Signal</keyword>
<reference evidence="4 5" key="1">
    <citation type="submission" date="2018-12" db="EMBL/GenBank/DDBJ databases">
        <title>Complete genome sequence of Flaviflexus sp. H23T48.</title>
        <authorList>
            <person name="Bae J.-W."/>
            <person name="Lee J.-Y."/>
        </authorList>
    </citation>
    <scope>NUCLEOTIDE SEQUENCE [LARGE SCALE GENOMIC DNA]</scope>
    <source>
        <strain evidence="4 5">H23T48</strain>
    </source>
</reference>
<evidence type="ECO:0000313" key="4">
    <source>
        <dbReference type="EMBL" id="AZQ77096.1"/>
    </source>
</evidence>
<dbReference type="RefSeq" id="WP_126703901.1">
    <property type="nucleotide sequence ID" value="NZ_CP034593.1"/>
</dbReference>
<dbReference type="Proteomes" id="UP000280344">
    <property type="component" value="Chromosome"/>
</dbReference>
<feature type="domain" description="DUF8094" evidence="3">
    <location>
        <begin position="156"/>
        <end position="347"/>
    </location>
</feature>
<dbReference type="AlphaFoldDB" id="A0A3Q9G4B9"/>
<evidence type="ECO:0000256" key="1">
    <source>
        <dbReference type="SAM" id="MobiDB-lite"/>
    </source>
</evidence>
<organism evidence="4 5">
    <name type="scientific">Flaviflexus ciconiae</name>
    <dbReference type="NCBI Taxonomy" id="2496867"/>
    <lineage>
        <taxon>Bacteria</taxon>
        <taxon>Bacillati</taxon>
        <taxon>Actinomycetota</taxon>
        <taxon>Actinomycetes</taxon>
        <taxon>Actinomycetales</taxon>
        <taxon>Actinomycetaceae</taxon>
        <taxon>Flaviflexus</taxon>
    </lineage>
</organism>
<sequence length="366" mass="38962">MTVSRKYWALAAATALVLSACSNDANELPSPSVETPSASATDNGEGTGEPVEGEETGGEEATDDTVEQGENQSLRADQVLEAISEALDVAYEERSAENVMDRVTGPARRTIEAGFENSDRFGTEVEPIAMTDADSTWSMSTDFPRVAMVFTENPDTGSNHQLVVLSQVEGRENYKLWGYADLVPADVEITFAADTQSIAKDDKEGIAAPAIQVVTEYAQLLSGDETNVTFEGDSLATSLSEQRESISESLGETGTASVNAEALDHGPMTMATEDGGAVTMGYFNYDVEIDRTSAGSTITVGDELAQWLTEEEDSTYDVQGTLTSTYSVMVAFYIPPQGGGNVQVIATSSPELIEVADDESTNPDDE</sequence>
<dbReference type="PROSITE" id="PS51257">
    <property type="entry name" value="PROKAR_LIPOPROTEIN"/>
    <property type="match status" value="1"/>
</dbReference>
<gene>
    <name evidence="4" type="ORF">EJ997_06900</name>
</gene>
<dbReference type="InterPro" id="IPR058407">
    <property type="entry name" value="DUF8094"/>
</dbReference>
<evidence type="ECO:0000256" key="2">
    <source>
        <dbReference type="SAM" id="SignalP"/>
    </source>
</evidence>
<keyword evidence="5" id="KW-1185">Reference proteome</keyword>
<protein>
    <recommendedName>
        <fullName evidence="3">DUF8094 domain-containing protein</fullName>
    </recommendedName>
</protein>
<feature type="chain" id="PRO_5039464204" description="DUF8094 domain-containing protein" evidence="2">
    <location>
        <begin position="26"/>
        <end position="366"/>
    </location>
</feature>
<dbReference type="Pfam" id="PF26366">
    <property type="entry name" value="DUF8094"/>
    <property type="match status" value="1"/>
</dbReference>
<feature type="signal peptide" evidence="2">
    <location>
        <begin position="1"/>
        <end position="25"/>
    </location>
</feature>
<name>A0A3Q9G4B9_9ACTO</name>
<proteinExistence type="predicted"/>
<feature type="region of interest" description="Disordered" evidence="1">
    <location>
        <begin position="24"/>
        <end position="70"/>
    </location>
</feature>
<evidence type="ECO:0000313" key="5">
    <source>
        <dbReference type="Proteomes" id="UP000280344"/>
    </source>
</evidence>
<feature type="compositionally biased region" description="Acidic residues" evidence="1">
    <location>
        <begin position="51"/>
        <end position="67"/>
    </location>
</feature>
<dbReference type="OrthoDB" id="3266092at2"/>
<dbReference type="KEGG" id="flh:EJ997_06900"/>
<accession>A0A3Q9G4B9</accession>
<evidence type="ECO:0000259" key="3">
    <source>
        <dbReference type="Pfam" id="PF26366"/>
    </source>
</evidence>